<protein>
    <recommendedName>
        <fullName evidence="4">Lipoprotein</fullName>
    </recommendedName>
</protein>
<evidence type="ECO:0000313" key="2">
    <source>
        <dbReference type="EMBL" id="NRF67425.1"/>
    </source>
</evidence>
<sequence length="373" mass="38900">MKKHLLALAATALLAACGGGDEASESTTQTPAAAVAGLRTRLAAVRVQAISLESTAEQLLNTGESVYPTYFPGHKTTGTFAPFRFRYYPETGVYLGVVISLGMGYTMNGVYVMGGPFGSSPVYVGLVTDFITPVDPNPSPGPNNGCVDLALNETTGTRTLVDYRYTGALNGTATTDTLVVGPKTFEGNSAIETVVKTTGTLGGNAQNTEIHEFRNRTGDAQVTHYGSQQSTSNTVVGVSTTTTDIKTIATPPWTTSYYGLAAGASQTTTATDVTTTTTTTTFTIPGVPPMVNTSSATTTTTTTTKFVGRESVTVPAGTYSACKYESTIAGESGYTATSWYIDGKGIMVKFVLSGTAMPWTQEALSVKLNGQSL</sequence>
<name>A0ABX2EFM1_9BURK</name>
<evidence type="ECO:0000256" key="1">
    <source>
        <dbReference type="SAM" id="SignalP"/>
    </source>
</evidence>
<evidence type="ECO:0000313" key="3">
    <source>
        <dbReference type="Proteomes" id="UP000737171"/>
    </source>
</evidence>
<dbReference type="Gene3D" id="2.40.360.20">
    <property type="match status" value="1"/>
</dbReference>
<dbReference type="EMBL" id="JABRWJ010000003">
    <property type="protein sequence ID" value="NRF67425.1"/>
    <property type="molecule type" value="Genomic_DNA"/>
</dbReference>
<organism evidence="2 3">
    <name type="scientific">Pseudaquabacterium terrae</name>
    <dbReference type="NCBI Taxonomy" id="2732868"/>
    <lineage>
        <taxon>Bacteria</taxon>
        <taxon>Pseudomonadati</taxon>
        <taxon>Pseudomonadota</taxon>
        <taxon>Betaproteobacteria</taxon>
        <taxon>Burkholderiales</taxon>
        <taxon>Sphaerotilaceae</taxon>
        <taxon>Pseudaquabacterium</taxon>
    </lineage>
</organism>
<proteinExistence type="predicted"/>
<reference evidence="2 3" key="1">
    <citation type="submission" date="2020-05" db="EMBL/GenBank/DDBJ databases">
        <title>Aquincola sp. isolate from soil.</title>
        <authorList>
            <person name="Han J."/>
            <person name="Kim D.-U."/>
        </authorList>
    </citation>
    <scope>NUCLEOTIDE SEQUENCE [LARGE SCALE GENOMIC DNA]</scope>
    <source>
        <strain evidence="2 3">S2</strain>
    </source>
</reference>
<evidence type="ECO:0008006" key="4">
    <source>
        <dbReference type="Google" id="ProtNLM"/>
    </source>
</evidence>
<comment type="caution">
    <text evidence="2">The sequence shown here is derived from an EMBL/GenBank/DDBJ whole genome shotgun (WGS) entry which is preliminary data.</text>
</comment>
<dbReference type="Proteomes" id="UP000737171">
    <property type="component" value="Unassembled WGS sequence"/>
</dbReference>
<keyword evidence="3" id="KW-1185">Reference proteome</keyword>
<accession>A0ABX2EFM1</accession>
<keyword evidence="1" id="KW-0732">Signal</keyword>
<dbReference type="RefSeq" id="WP_173122539.1">
    <property type="nucleotide sequence ID" value="NZ_JABRWJ010000003.1"/>
</dbReference>
<gene>
    <name evidence="2" type="ORF">HLB44_10555</name>
</gene>
<feature type="chain" id="PRO_5046403992" description="Lipoprotein" evidence="1">
    <location>
        <begin position="24"/>
        <end position="373"/>
    </location>
</feature>
<dbReference type="PROSITE" id="PS51257">
    <property type="entry name" value="PROKAR_LIPOPROTEIN"/>
    <property type="match status" value="1"/>
</dbReference>
<feature type="signal peptide" evidence="1">
    <location>
        <begin position="1"/>
        <end position="23"/>
    </location>
</feature>